<sequence length="120" mass="13548">MGRLFSLLNRINKQDRRRLLMPTIEMLLLVAGDTQPWDEYDFAEVIAKYRKKRQVRKLRKPRADKGKKRKTGPNSYEEIINLDPDVSRGQDDSGVDSSRTDADQSSSSSEPASSDSSGSS</sequence>
<reference evidence="2" key="1">
    <citation type="submission" date="2021-01" db="EMBL/GenBank/DDBJ databases">
        <authorList>
            <person name="Corre E."/>
            <person name="Pelletier E."/>
            <person name="Niang G."/>
            <person name="Scheremetjew M."/>
            <person name="Finn R."/>
            <person name="Kale V."/>
            <person name="Holt S."/>
            <person name="Cochrane G."/>
            <person name="Meng A."/>
            <person name="Brown T."/>
            <person name="Cohen L."/>
        </authorList>
    </citation>
    <scope>NUCLEOTIDE SEQUENCE</scope>
    <source>
        <strain evidence="2">CCMP1594</strain>
    </source>
</reference>
<gene>
    <name evidence="2" type="ORF">EGYM00163_LOCUS39190</name>
</gene>
<feature type="compositionally biased region" description="Low complexity" evidence="1">
    <location>
        <begin position="103"/>
        <end position="120"/>
    </location>
</feature>
<proteinExistence type="predicted"/>
<feature type="compositionally biased region" description="Basic residues" evidence="1">
    <location>
        <begin position="53"/>
        <end position="71"/>
    </location>
</feature>
<evidence type="ECO:0000313" key="2">
    <source>
        <dbReference type="EMBL" id="CAE0827928.1"/>
    </source>
</evidence>
<feature type="region of interest" description="Disordered" evidence="1">
    <location>
        <begin position="53"/>
        <end position="120"/>
    </location>
</feature>
<dbReference type="AlphaFoldDB" id="A0A7S4G7P3"/>
<protein>
    <submittedName>
        <fullName evidence="2">Uncharacterized protein</fullName>
    </submittedName>
</protein>
<evidence type="ECO:0000256" key="1">
    <source>
        <dbReference type="SAM" id="MobiDB-lite"/>
    </source>
</evidence>
<accession>A0A7S4G7P3</accession>
<organism evidence="2">
    <name type="scientific">Eutreptiella gymnastica</name>
    <dbReference type="NCBI Taxonomy" id="73025"/>
    <lineage>
        <taxon>Eukaryota</taxon>
        <taxon>Discoba</taxon>
        <taxon>Euglenozoa</taxon>
        <taxon>Euglenida</taxon>
        <taxon>Spirocuta</taxon>
        <taxon>Euglenophyceae</taxon>
        <taxon>Eutreptiales</taxon>
        <taxon>Eutreptiaceae</taxon>
        <taxon>Eutreptiella</taxon>
    </lineage>
</organism>
<dbReference type="EMBL" id="HBJA01113519">
    <property type="protein sequence ID" value="CAE0827928.1"/>
    <property type="molecule type" value="Transcribed_RNA"/>
</dbReference>
<name>A0A7S4G7P3_9EUGL</name>